<proteinExistence type="predicted"/>
<feature type="domain" description="Retrovirus-related Pol polyprotein from transposon TNT 1-94-like beta-barrel" evidence="2">
    <location>
        <begin position="174"/>
        <end position="254"/>
    </location>
</feature>
<dbReference type="InterPro" id="IPR054722">
    <property type="entry name" value="PolX-like_BBD"/>
</dbReference>
<dbReference type="KEGG" id="aprc:113859596"/>
<dbReference type="GeneID" id="113859596"/>
<reference evidence="4" key="2">
    <citation type="submission" date="2025-08" db="UniProtKB">
        <authorList>
            <consortium name="RefSeq"/>
        </authorList>
    </citation>
    <scope>IDENTIFICATION</scope>
    <source>
        <tissue evidence="4">Young leaves</tissue>
    </source>
</reference>
<dbReference type="Pfam" id="PF22936">
    <property type="entry name" value="Pol_BBD"/>
    <property type="match status" value="1"/>
</dbReference>
<evidence type="ECO:0000313" key="4">
    <source>
        <dbReference type="RefSeq" id="XP_027348127.1"/>
    </source>
</evidence>
<dbReference type="AlphaFoldDB" id="A0A8B8KW49"/>
<dbReference type="GO" id="GO:0008270">
    <property type="term" value="F:zinc ion binding"/>
    <property type="evidence" value="ECO:0007669"/>
    <property type="project" value="InterPro"/>
</dbReference>
<sequence>MNLEGVDKVKKVRLQTLQGEFESLRMNEYEPISNFGNRVMVIVNQMKRYGEKVEDVHRRKKINEDIEEEEGRGRGHGQGRGDRDNFDNRDDYQPTRGRGRGKGKGRDNFGRPYERRYDKSNVEYFNCHKYGHYSWKCRTNVEENANFIGEKAEDEEPTLLLALNNEEKCDKCLWYLNNGASNHMCGYRKKFLELDEKVKGNVSFGISSKVQIQGKGTILISLKDDTHKLIMDVYYVPKLKSNILSLGQLVERGYEILMKDCCLWLRDQNSNLIAKVFMSRNRMFILNIETIEAKCLKTSTKMNHGVGIRDLGT</sequence>
<protein>
    <submittedName>
        <fullName evidence="4">Uncharacterized protein LOC113859596</fullName>
    </submittedName>
</protein>
<gene>
    <name evidence="4" type="primary">LOC113859596</name>
</gene>
<dbReference type="SUPFAM" id="SSF57756">
    <property type="entry name" value="Retrovirus zinc finger-like domains"/>
    <property type="match status" value="1"/>
</dbReference>
<accession>A0A8B8KW49</accession>
<dbReference type="GO" id="GO:0003676">
    <property type="term" value="F:nucleic acid binding"/>
    <property type="evidence" value="ECO:0007669"/>
    <property type="project" value="InterPro"/>
</dbReference>
<dbReference type="Proteomes" id="UP000694853">
    <property type="component" value="Unplaced"/>
</dbReference>
<dbReference type="OrthoDB" id="1739705at2759"/>
<dbReference type="InterPro" id="IPR036875">
    <property type="entry name" value="Znf_CCHC_sf"/>
</dbReference>
<dbReference type="PANTHER" id="PTHR35317">
    <property type="entry name" value="OS04G0629600 PROTEIN"/>
    <property type="match status" value="1"/>
</dbReference>
<evidence type="ECO:0000259" key="2">
    <source>
        <dbReference type="Pfam" id="PF22936"/>
    </source>
</evidence>
<evidence type="ECO:0000256" key="1">
    <source>
        <dbReference type="SAM" id="MobiDB-lite"/>
    </source>
</evidence>
<dbReference type="RefSeq" id="XP_027348127.1">
    <property type="nucleotide sequence ID" value="XM_027492326.1"/>
</dbReference>
<evidence type="ECO:0000313" key="3">
    <source>
        <dbReference type="Proteomes" id="UP000694853"/>
    </source>
</evidence>
<feature type="region of interest" description="Disordered" evidence="1">
    <location>
        <begin position="62"/>
        <end position="113"/>
    </location>
</feature>
<dbReference type="PANTHER" id="PTHR35317:SF44">
    <property type="entry name" value="RNA-DIRECTED DNA POLYMERASE"/>
    <property type="match status" value="1"/>
</dbReference>
<feature type="compositionally biased region" description="Basic and acidic residues" evidence="1">
    <location>
        <begin position="104"/>
        <end position="113"/>
    </location>
</feature>
<organism evidence="3 4">
    <name type="scientific">Abrus precatorius</name>
    <name type="common">Indian licorice</name>
    <name type="synonym">Glycine abrus</name>
    <dbReference type="NCBI Taxonomy" id="3816"/>
    <lineage>
        <taxon>Eukaryota</taxon>
        <taxon>Viridiplantae</taxon>
        <taxon>Streptophyta</taxon>
        <taxon>Embryophyta</taxon>
        <taxon>Tracheophyta</taxon>
        <taxon>Spermatophyta</taxon>
        <taxon>Magnoliopsida</taxon>
        <taxon>eudicotyledons</taxon>
        <taxon>Gunneridae</taxon>
        <taxon>Pentapetalae</taxon>
        <taxon>rosids</taxon>
        <taxon>fabids</taxon>
        <taxon>Fabales</taxon>
        <taxon>Fabaceae</taxon>
        <taxon>Papilionoideae</taxon>
        <taxon>50 kb inversion clade</taxon>
        <taxon>NPAAA clade</taxon>
        <taxon>indigoferoid/millettioid clade</taxon>
        <taxon>Abreae</taxon>
        <taxon>Abrus</taxon>
    </lineage>
</organism>
<reference evidence="3" key="1">
    <citation type="journal article" date="2019" name="Toxins">
        <title>Detection of Abrin-Like and Prepropulchellin-Like Toxin Genes and Transcripts Using Whole Genome Sequencing and Full-Length Transcript Sequencing of Abrus precatorius.</title>
        <authorList>
            <person name="Hovde B.T."/>
            <person name="Daligault H.E."/>
            <person name="Hanschen E.R."/>
            <person name="Kunde Y.A."/>
            <person name="Johnson M.B."/>
            <person name="Starkenburg S.R."/>
            <person name="Johnson S.L."/>
        </authorList>
    </citation>
    <scope>NUCLEOTIDE SEQUENCE [LARGE SCALE GENOMIC DNA]</scope>
</reference>
<name>A0A8B8KW49_ABRPR</name>
<keyword evidence="3" id="KW-1185">Reference proteome</keyword>
<feature type="compositionally biased region" description="Basic and acidic residues" evidence="1">
    <location>
        <begin position="79"/>
        <end position="93"/>
    </location>
</feature>